<dbReference type="PANTHER" id="PTHR43223">
    <property type="entry name" value="ALKYL/ARYL-SULFATASE"/>
    <property type="match status" value="1"/>
</dbReference>
<dbReference type="InterPro" id="IPR038536">
    <property type="entry name" value="Alkyl/aryl-sulf_dimr_sf"/>
</dbReference>
<accession>A0A375FVR2</accession>
<name>A0A375FVR2_9BURK</name>
<dbReference type="RefSeq" id="WP_063238861.1">
    <property type="nucleotide sequence ID" value="NZ_CP069810.1"/>
</dbReference>
<dbReference type="GO" id="GO:0046983">
    <property type="term" value="F:protein dimerization activity"/>
    <property type="evidence" value="ECO:0007669"/>
    <property type="project" value="InterPro"/>
</dbReference>
<organism evidence="3 5">
    <name type="scientific">Cupriavidus oxalaticus</name>
    <dbReference type="NCBI Taxonomy" id="96344"/>
    <lineage>
        <taxon>Bacteria</taxon>
        <taxon>Pseudomonadati</taxon>
        <taxon>Pseudomonadota</taxon>
        <taxon>Betaproteobacteria</taxon>
        <taxon>Burkholderiales</taxon>
        <taxon>Burkholderiaceae</taxon>
        <taxon>Cupriavidus</taxon>
    </lineage>
</organism>
<protein>
    <submittedName>
        <fullName evidence="3">Beta-lactamase domain containing protein</fullName>
    </submittedName>
    <submittedName>
        <fullName evidence="2">MBL fold metallo-hydrolase</fullName>
    </submittedName>
</protein>
<dbReference type="InterPro" id="IPR001279">
    <property type="entry name" value="Metallo-B-lactamas"/>
</dbReference>
<dbReference type="Proteomes" id="UP000256862">
    <property type="component" value="Chromosome CO2235"/>
</dbReference>
<sequence length="436" mass="48140">MKAETNRTIEQRVRPNTGLGVLVRSEYFTDLVPGVHTLGGQGNSLAIETPRGVIVVDAGPGGSVTRAMIARLRELTPAPVFAIAYSHGHAGYNAGAPLWIEHAAERGEPRPLLIGQAGVPARYRRYLETAPLQAWLNSRQFRKAFRTTPAEQFPMPDQTFDSRLVIDGGGRTVELLAAPSETDDAIAVWLPQERFLYGGPSMIRSIPNVGTPLRTIRDPLRWARTLERLHALAPQQVLPEFGDPITDPRDIHDAFQIPIRALRYLREEVVKCMNAGMSEREILHHIDYPEALFGHKFMRPIYGAPDYIVREIWRMENGWWDRNPTHLHPARPAEAAAAVLSAIPDPQGVLAEARRLQAAGEFQLALHVVDLLAEAGSVCDTTRAAVELKATLCRQRAAQMPSVVSRQLLLSSAEDLLGMPIGSTAAEDPPADFSWN</sequence>
<evidence type="ECO:0000313" key="4">
    <source>
        <dbReference type="EMBL" id="SPC12443.1"/>
    </source>
</evidence>
<dbReference type="InterPro" id="IPR052195">
    <property type="entry name" value="Bact_Alkyl/Aryl-Sulfatase"/>
</dbReference>
<dbReference type="AlphaFoldDB" id="A0A375FVR2"/>
<evidence type="ECO:0000259" key="1">
    <source>
        <dbReference type="SMART" id="SM00849"/>
    </source>
</evidence>
<dbReference type="Pfam" id="PF00753">
    <property type="entry name" value="Lactamase_B"/>
    <property type="match status" value="1"/>
</dbReference>
<reference evidence="2 6" key="3">
    <citation type="submission" date="2021-02" db="EMBL/GenBank/DDBJ databases">
        <title>Complete Genome Sequence of Cupriavidus oxalaticus Strain Ox1, a Soil Oxalate-Degrading Species.</title>
        <authorList>
            <person name="Palmieri F."/>
            <person name="Udriet P."/>
            <person name="Deuasquier M."/>
            <person name="Beaudoing E."/>
            <person name="Johnson S.L."/>
            <person name="Davenport K.W."/>
            <person name="Chain P.S."/>
            <person name="Bindschedler S."/>
            <person name="Junier P."/>
        </authorList>
    </citation>
    <scope>NUCLEOTIDE SEQUENCE [LARGE SCALE GENOMIC DNA]</scope>
    <source>
        <strain evidence="2 6">Ox1</strain>
    </source>
</reference>
<keyword evidence="6" id="KW-1185">Reference proteome</keyword>
<proteinExistence type="predicted"/>
<reference evidence="3 5" key="2">
    <citation type="submission" date="2018-01" db="EMBL/GenBank/DDBJ databases">
        <authorList>
            <person name="Clerissi C."/>
        </authorList>
    </citation>
    <scope>NUCLEOTIDE SEQUENCE</scope>
    <source>
        <strain evidence="3">Cupriavidus oxalaticus LMG 2235</strain>
    </source>
</reference>
<dbReference type="Gene3D" id="3.60.15.10">
    <property type="entry name" value="Ribonuclease Z/Hydroxyacylglutathione hydrolase-like"/>
    <property type="match status" value="1"/>
</dbReference>
<dbReference type="EMBL" id="CP069812">
    <property type="protein sequence ID" value="QRQ95829.1"/>
    <property type="molecule type" value="Genomic_DNA"/>
</dbReference>
<dbReference type="OrthoDB" id="9815874at2"/>
<evidence type="ECO:0000313" key="6">
    <source>
        <dbReference type="Proteomes" id="UP000623307"/>
    </source>
</evidence>
<dbReference type="SUPFAM" id="SSF56281">
    <property type="entry name" value="Metallo-hydrolase/oxidoreductase"/>
    <property type="match status" value="1"/>
</dbReference>
<evidence type="ECO:0000313" key="2">
    <source>
        <dbReference type="EMBL" id="QRQ95829.1"/>
    </source>
</evidence>
<dbReference type="InterPro" id="IPR036866">
    <property type="entry name" value="RibonucZ/Hydroxyglut_hydro"/>
</dbReference>
<dbReference type="Pfam" id="PF14863">
    <property type="entry name" value="Alkyl_sulf_dimr"/>
    <property type="match status" value="1"/>
</dbReference>
<gene>
    <name evidence="4" type="ORF">CO2235_150098</name>
    <name evidence="3" type="ORF">CO2235_U600021</name>
    <name evidence="2" type="ORF">JTE92_20750</name>
</gene>
<dbReference type="Proteomes" id="UP000623307">
    <property type="component" value="Chromosome 2"/>
</dbReference>
<dbReference type="PANTHER" id="PTHR43223:SF2">
    <property type="entry name" value="METALLO-BETA-LACTAMASE DOMAIN-CONTAINING PROTEIN"/>
    <property type="match status" value="1"/>
</dbReference>
<dbReference type="InterPro" id="IPR029228">
    <property type="entry name" value="Alkyl_sulf_dimr"/>
</dbReference>
<dbReference type="Gene3D" id="1.25.40.880">
    <property type="entry name" value="Alkyl sulfatase, dimerisation domain"/>
    <property type="match status" value="1"/>
</dbReference>
<feature type="domain" description="Metallo-beta-lactamase" evidence="1">
    <location>
        <begin position="41"/>
        <end position="241"/>
    </location>
</feature>
<dbReference type="SMART" id="SM00849">
    <property type="entry name" value="Lactamase_B"/>
    <property type="match status" value="1"/>
</dbReference>
<dbReference type="EMBL" id="OGUS01000066">
    <property type="protein sequence ID" value="SPC06576.1"/>
    <property type="molecule type" value="Genomic_DNA"/>
</dbReference>
<evidence type="ECO:0000313" key="3">
    <source>
        <dbReference type="EMBL" id="SPC06576.1"/>
    </source>
</evidence>
<evidence type="ECO:0000313" key="5">
    <source>
        <dbReference type="Proteomes" id="UP000256862"/>
    </source>
</evidence>
<dbReference type="EMBL" id="OGUS01000115">
    <property type="protein sequence ID" value="SPC12443.1"/>
    <property type="molecule type" value="Genomic_DNA"/>
</dbReference>
<dbReference type="GeneID" id="303491986"/>
<reference evidence="5" key="1">
    <citation type="submission" date="2018-01" db="EMBL/GenBank/DDBJ databases">
        <authorList>
            <person name="Gaut B.S."/>
            <person name="Morton B.R."/>
            <person name="Clegg M.T."/>
            <person name="Duvall M.R."/>
        </authorList>
    </citation>
    <scope>NUCLEOTIDE SEQUENCE [LARGE SCALE GENOMIC DNA]</scope>
</reference>